<feature type="region of interest" description="Disordered" evidence="1">
    <location>
        <begin position="24"/>
        <end position="50"/>
    </location>
</feature>
<name>A0ABD3MA64_9STRA</name>
<evidence type="ECO:0000313" key="3">
    <source>
        <dbReference type="Proteomes" id="UP001530293"/>
    </source>
</evidence>
<reference evidence="2 3" key="1">
    <citation type="submission" date="2024-10" db="EMBL/GenBank/DDBJ databases">
        <title>Updated reference genomes for cyclostephanoid diatoms.</title>
        <authorList>
            <person name="Roberts W.R."/>
            <person name="Alverson A.J."/>
        </authorList>
    </citation>
    <scope>NUCLEOTIDE SEQUENCE [LARGE SCALE GENOMIC DNA]</scope>
    <source>
        <strain evidence="2 3">AJA232-27</strain>
    </source>
</reference>
<evidence type="ECO:0000313" key="2">
    <source>
        <dbReference type="EMBL" id="KAL3760921.1"/>
    </source>
</evidence>
<gene>
    <name evidence="2" type="ORF">ACHAWU_009600</name>
</gene>
<evidence type="ECO:0000256" key="1">
    <source>
        <dbReference type="SAM" id="MobiDB-lite"/>
    </source>
</evidence>
<sequence length="387" mass="44999">MQPARELRRIAGKMHDMHVAMEEIQRENEAERQKHQHRLEERERESRAKEEEAECERIRAEATFACQRISKRYDSLVKFVTSCPRGNYEEFIEFLLMGGGRTENDVGEQLHDYFSSLLSENFYDERSEYRMLWNDNLTLGLPSSISTREGRKFVPAGKLQRKSPASVDGNSLDPWQLADERRRNFGKSIHNQLTHLDKERIKQGLGSAVGGVTKAWRESQLAERLKAHNMQGSDRCNNNMQGEEDEDEREEAEELARLKREAIDTCLNATTEHLLEYIKEHPSAKYHEWIEDLHPENAYDGELLEGLGKTIDHRFFVEVSDHRRIWNENLFTNLDPNCSRGRDFVPARARHFDDNGELVVAPDILSGFDNRRELSAPLNDGDLIEFE</sequence>
<comment type="caution">
    <text evidence="2">The sequence shown here is derived from an EMBL/GenBank/DDBJ whole genome shotgun (WGS) entry which is preliminary data.</text>
</comment>
<protein>
    <submittedName>
        <fullName evidence="2">Uncharacterized protein</fullName>
    </submittedName>
</protein>
<dbReference type="AlphaFoldDB" id="A0ABD3MA64"/>
<proteinExistence type="predicted"/>
<dbReference type="EMBL" id="JALLBG020000168">
    <property type="protein sequence ID" value="KAL3760921.1"/>
    <property type="molecule type" value="Genomic_DNA"/>
</dbReference>
<organism evidence="2 3">
    <name type="scientific">Discostella pseudostelligera</name>
    <dbReference type="NCBI Taxonomy" id="259834"/>
    <lineage>
        <taxon>Eukaryota</taxon>
        <taxon>Sar</taxon>
        <taxon>Stramenopiles</taxon>
        <taxon>Ochrophyta</taxon>
        <taxon>Bacillariophyta</taxon>
        <taxon>Coscinodiscophyceae</taxon>
        <taxon>Thalassiosirophycidae</taxon>
        <taxon>Stephanodiscales</taxon>
        <taxon>Stephanodiscaceae</taxon>
        <taxon>Discostella</taxon>
    </lineage>
</organism>
<keyword evidence="3" id="KW-1185">Reference proteome</keyword>
<dbReference type="Proteomes" id="UP001530293">
    <property type="component" value="Unassembled WGS sequence"/>
</dbReference>
<accession>A0ABD3MA64</accession>